<sequence>MRLDIRHVRVILAVVDEGSVTRAARRLGIPQPSLSSQLRRIESELGLTLFRRNSKGVALTKDALALLKHLRAVDAGMNALEHARTVAPDQGMRRLLAGVESIALFEILADLPDLPGASVQLAIGEPSALRSSLLNGSVDFTISSELATPVQGYPSSFRVATISEEEVGVIIPPGHPLEEISDFQIGDLRDEQWSAYPPGTRWHDVLIQWCQSIGFIPHIRYFATSESGLNALMARRDSVSLGTPMVAASTGAIWRSLSLQSACRMVAAWDPSRVHSAVATDVVEYVRSRSASVASPG</sequence>
<dbReference type="InterPro" id="IPR000847">
    <property type="entry name" value="LysR_HTH_N"/>
</dbReference>
<keyword evidence="2" id="KW-0805">Transcription regulation</keyword>
<dbReference type="Gene3D" id="1.10.10.10">
    <property type="entry name" value="Winged helix-like DNA-binding domain superfamily/Winged helix DNA-binding domain"/>
    <property type="match status" value="1"/>
</dbReference>
<evidence type="ECO:0000256" key="4">
    <source>
        <dbReference type="ARBA" id="ARBA00023163"/>
    </source>
</evidence>
<comment type="similarity">
    <text evidence="1">Belongs to the LysR transcriptional regulatory family.</text>
</comment>
<keyword evidence="4" id="KW-0804">Transcription</keyword>
<dbReference type="GO" id="GO:0003677">
    <property type="term" value="F:DNA binding"/>
    <property type="evidence" value="ECO:0007669"/>
    <property type="project" value="UniProtKB-KW"/>
</dbReference>
<protein>
    <submittedName>
        <fullName evidence="6">LysR family transcriptional regulator</fullName>
    </submittedName>
</protein>
<evidence type="ECO:0000256" key="2">
    <source>
        <dbReference type="ARBA" id="ARBA00023015"/>
    </source>
</evidence>
<dbReference type="AlphaFoldDB" id="A0A939JHI3"/>
<dbReference type="CDD" id="cd05466">
    <property type="entry name" value="PBP2_LTTR_substrate"/>
    <property type="match status" value="1"/>
</dbReference>
<dbReference type="Gene3D" id="3.40.190.290">
    <property type="match status" value="1"/>
</dbReference>
<gene>
    <name evidence="6" type="ORF">J0695_31540</name>
</gene>
<dbReference type="SUPFAM" id="SSF53850">
    <property type="entry name" value="Periplasmic binding protein-like II"/>
    <property type="match status" value="1"/>
</dbReference>
<evidence type="ECO:0000259" key="5">
    <source>
        <dbReference type="PROSITE" id="PS50931"/>
    </source>
</evidence>
<organism evidence="6 7">
    <name type="scientific">Streptomyces beijiangensis</name>
    <dbReference type="NCBI Taxonomy" id="163361"/>
    <lineage>
        <taxon>Bacteria</taxon>
        <taxon>Bacillati</taxon>
        <taxon>Actinomycetota</taxon>
        <taxon>Actinomycetes</taxon>
        <taxon>Kitasatosporales</taxon>
        <taxon>Streptomycetaceae</taxon>
        <taxon>Streptomyces</taxon>
    </lineage>
</organism>
<dbReference type="InterPro" id="IPR036390">
    <property type="entry name" value="WH_DNA-bd_sf"/>
</dbReference>
<proteinExistence type="inferred from homology"/>
<keyword evidence="7" id="KW-1185">Reference proteome</keyword>
<keyword evidence="3" id="KW-0238">DNA-binding</keyword>
<dbReference type="PRINTS" id="PR00039">
    <property type="entry name" value="HTHLYSR"/>
</dbReference>
<dbReference type="InterPro" id="IPR036388">
    <property type="entry name" value="WH-like_DNA-bd_sf"/>
</dbReference>
<evidence type="ECO:0000313" key="6">
    <source>
        <dbReference type="EMBL" id="MBO0516271.1"/>
    </source>
</evidence>
<feature type="domain" description="HTH lysR-type" evidence="5">
    <location>
        <begin position="3"/>
        <end position="60"/>
    </location>
</feature>
<dbReference type="Pfam" id="PF03466">
    <property type="entry name" value="LysR_substrate"/>
    <property type="match status" value="1"/>
</dbReference>
<dbReference type="GO" id="GO:0032993">
    <property type="term" value="C:protein-DNA complex"/>
    <property type="evidence" value="ECO:0007669"/>
    <property type="project" value="TreeGrafter"/>
</dbReference>
<dbReference type="Pfam" id="PF00126">
    <property type="entry name" value="HTH_1"/>
    <property type="match status" value="1"/>
</dbReference>
<accession>A0A939JHI3</accession>
<dbReference type="PANTHER" id="PTHR30346">
    <property type="entry name" value="TRANSCRIPTIONAL DUAL REGULATOR HCAR-RELATED"/>
    <property type="match status" value="1"/>
</dbReference>
<dbReference type="PROSITE" id="PS50931">
    <property type="entry name" value="HTH_LYSR"/>
    <property type="match status" value="1"/>
</dbReference>
<evidence type="ECO:0000313" key="7">
    <source>
        <dbReference type="Proteomes" id="UP000664167"/>
    </source>
</evidence>
<comment type="caution">
    <text evidence="6">The sequence shown here is derived from an EMBL/GenBank/DDBJ whole genome shotgun (WGS) entry which is preliminary data.</text>
</comment>
<dbReference type="Proteomes" id="UP000664167">
    <property type="component" value="Unassembled WGS sequence"/>
</dbReference>
<name>A0A939JHI3_9ACTN</name>
<dbReference type="RefSeq" id="WP_206967868.1">
    <property type="nucleotide sequence ID" value="NZ_BAAAJJ010000034.1"/>
</dbReference>
<dbReference type="SUPFAM" id="SSF46785">
    <property type="entry name" value="Winged helix' DNA-binding domain"/>
    <property type="match status" value="1"/>
</dbReference>
<dbReference type="PANTHER" id="PTHR30346:SF28">
    <property type="entry name" value="HTH-TYPE TRANSCRIPTIONAL REGULATOR CYNR"/>
    <property type="match status" value="1"/>
</dbReference>
<reference evidence="6" key="1">
    <citation type="submission" date="2021-03" db="EMBL/GenBank/DDBJ databases">
        <title>Streptomyces poriferae sp. nov., a novel marine sponge-derived Actinobacteria species with anti-MRSA activity.</title>
        <authorList>
            <person name="Sandoval-Powers M."/>
            <person name="Kralova S."/>
            <person name="Nguyen G.-S."/>
            <person name="Fawwal D."/>
            <person name="Degnes K."/>
            <person name="Klinkenberg G."/>
            <person name="Sletta H."/>
            <person name="Wentzel A."/>
            <person name="Liles M.R."/>
        </authorList>
    </citation>
    <scope>NUCLEOTIDE SEQUENCE</scope>
    <source>
        <strain evidence="6">DSM 41794</strain>
    </source>
</reference>
<dbReference type="EMBL" id="JAFLRJ010000382">
    <property type="protein sequence ID" value="MBO0516271.1"/>
    <property type="molecule type" value="Genomic_DNA"/>
</dbReference>
<evidence type="ECO:0000256" key="3">
    <source>
        <dbReference type="ARBA" id="ARBA00023125"/>
    </source>
</evidence>
<dbReference type="InterPro" id="IPR005119">
    <property type="entry name" value="LysR_subst-bd"/>
</dbReference>
<dbReference type="GO" id="GO:0003700">
    <property type="term" value="F:DNA-binding transcription factor activity"/>
    <property type="evidence" value="ECO:0007669"/>
    <property type="project" value="InterPro"/>
</dbReference>
<evidence type="ECO:0000256" key="1">
    <source>
        <dbReference type="ARBA" id="ARBA00009437"/>
    </source>
</evidence>